<dbReference type="PANTHER" id="PTHR31845">
    <property type="entry name" value="FINGER DOMAIN PROTEIN, PUTATIVE-RELATED"/>
    <property type="match status" value="1"/>
</dbReference>
<feature type="compositionally biased region" description="Polar residues" evidence="8">
    <location>
        <begin position="150"/>
        <end position="171"/>
    </location>
</feature>
<evidence type="ECO:0000256" key="4">
    <source>
        <dbReference type="ARBA" id="ARBA00023015"/>
    </source>
</evidence>
<dbReference type="Gene3D" id="4.10.240.10">
    <property type="entry name" value="Zn(2)-C6 fungal-type DNA-binding domain"/>
    <property type="match status" value="1"/>
</dbReference>
<reference evidence="10 11" key="1">
    <citation type="submission" date="2015-06" db="EMBL/GenBank/DDBJ databases">
        <title>Talaromyces atroroseus IBT 11181 draft genome.</title>
        <authorList>
            <person name="Rasmussen K.B."/>
            <person name="Rasmussen S."/>
            <person name="Petersen B."/>
            <person name="Sicheritz-Ponten T."/>
            <person name="Mortensen U.H."/>
            <person name="Thrane U."/>
        </authorList>
    </citation>
    <scope>NUCLEOTIDE SEQUENCE [LARGE SCALE GENOMIC DNA]</scope>
    <source>
        <strain evidence="10 11">IBT 11181</strain>
    </source>
</reference>
<name>A0A225AQK2_TALAT</name>
<dbReference type="EMBL" id="LFMY01000007">
    <property type="protein sequence ID" value="OKL59528.1"/>
    <property type="molecule type" value="Genomic_DNA"/>
</dbReference>
<evidence type="ECO:0000256" key="6">
    <source>
        <dbReference type="ARBA" id="ARBA00023163"/>
    </source>
</evidence>
<evidence type="ECO:0000256" key="1">
    <source>
        <dbReference type="ARBA" id="ARBA00004123"/>
    </source>
</evidence>
<comment type="caution">
    <text evidence="10">The sequence shown here is derived from an EMBL/GenBank/DDBJ whole genome shotgun (WGS) entry which is preliminary data.</text>
</comment>
<dbReference type="AlphaFoldDB" id="A0A225AQK2"/>
<dbReference type="PROSITE" id="PS50048">
    <property type="entry name" value="ZN2_CY6_FUNGAL_2"/>
    <property type="match status" value="1"/>
</dbReference>
<dbReference type="CDD" id="cd12148">
    <property type="entry name" value="fungal_TF_MHR"/>
    <property type="match status" value="1"/>
</dbReference>
<dbReference type="InterPro" id="IPR007219">
    <property type="entry name" value="XnlR_reg_dom"/>
</dbReference>
<sequence>MATQQAVATDRKMEPRLTTTSPQLNRSCESCRSLKVRCLPDTNVPNQCQRCVKAKRPCIFVAPQRRRPRKRTDSRVAQLEKEMAAMRTVLKGRHIVIEENIKEDSESGRAGDAEEPDAVDFGPQVTEKPQPTQFQDVQFTTPFNRPFLHDTSQSPGYRSSPQMSGDGNSSLSTPALTLNSIDKGNELDVIDRGVISLSTAEDLVSLFINDLLVYFPFIVFPTNTTARHLRTSKPILFLAILAASSIAVDDSLATALNREMLSLYAQRFFFRGEKSLEMVQVLLLMNIYYLPPQSPSQIQTYQYPHIAATMALEIGIASKKRIPRTSRENQQRQSKPVGKFDEQIAEQARTILTCYHLTSNVAMRARQPNMLPFNDWMKECIRLLSSSPIATDKWYASWFGLQVITDEAMSSFGLDDNSSTALLSETRVNSVLRLFDKKIEEWKEDLDPEHLTVPMMLEYQYTTLVVYEIGIGEGYRDPDAIKRQYYTLPAPDGDNCAKRPTEPLSAMRLDLTVRWMHAAQGLLNTFLSCDVHSMRKMPNLTYMRTVLGLMVLLKIYFSVKSGVLGEIIEPDTLNIEGYLESLTQRLAEASADCKYPIPSRWLRVVGGKSRDWFERFQRHHMDQEAQAQDDQLNASSNSKANVAPSLSTVSNAWNGGIVPTPTPTGPPGANVSLTREYILQHQQQQQQQQEKAEYRHQPNTFGANLGYTGLSAVQGSINAANNSNTTTTTTTNTFPDYNQATAWIRSQQSSSSPSDPSMQQQVDSHTGGYHISPQDVWAFHHQQQQQQYINLSNHHQAFPSAMSGSDHDISAMEMEFDWVPEHGIFQLPSF</sequence>
<dbReference type="GO" id="GO:0000981">
    <property type="term" value="F:DNA-binding transcription factor activity, RNA polymerase II-specific"/>
    <property type="evidence" value="ECO:0007669"/>
    <property type="project" value="InterPro"/>
</dbReference>
<evidence type="ECO:0000313" key="10">
    <source>
        <dbReference type="EMBL" id="OKL59528.1"/>
    </source>
</evidence>
<evidence type="ECO:0000256" key="8">
    <source>
        <dbReference type="SAM" id="MobiDB-lite"/>
    </source>
</evidence>
<accession>A0A225AQK2</accession>
<dbReference type="SMART" id="SM00066">
    <property type="entry name" value="GAL4"/>
    <property type="match status" value="1"/>
</dbReference>
<feature type="compositionally biased region" description="Low complexity" evidence="8">
    <location>
        <begin position="746"/>
        <end position="764"/>
    </location>
</feature>
<gene>
    <name evidence="10" type="ORF">UA08_05422</name>
</gene>
<dbReference type="InterPro" id="IPR036864">
    <property type="entry name" value="Zn2-C6_fun-type_DNA-bd_sf"/>
</dbReference>
<proteinExistence type="predicted"/>
<organism evidence="10 11">
    <name type="scientific">Talaromyces atroroseus</name>
    <dbReference type="NCBI Taxonomy" id="1441469"/>
    <lineage>
        <taxon>Eukaryota</taxon>
        <taxon>Fungi</taxon>
        <taxon>Dikarya</taxon>
        <taxon>Ascomycota</taxon>
        <taxon>Pezizomycotina</taxon>
        <taxon>Eurotiomycetes</taxon>
        <taxon>Eurotiomycetidae</taxon>
        <taxon>Eurotiales</taxon>
        <taxon>Trichocomaceae</taxon>
        <taxon>Talaromyces</taxon>
        <taxon>Talaromyces sect. Trachyspermi</taxon>
    </lineage>
</organism>
<dbReference type="CDD" id="cd00067">
    <property type="entry name" value="GAL4"/>
    <property type="match status" value="1"/>
</dbReference>
<dbReference type="SUPFAM" id="SSF57701">
    <property type="entry name" value="Zn2/Cys6 DNA-binding domain"/>
    <property type="match status" value="1"/>
</dbReference>
<keyword evidence="11" id="KW-1185">Reference proteome</keyword>
<dbReference type="InterPro" id="IPR051089">
    <property type="entry name" value="prtT"/>
</dbReference>
<keyword evidence="5" id="KW-0238">DNA-binding</keyword>
<dbReference type="GO" id="GO:0000976">
    <property type="term" value="F:transcription cis-regulatory region binding"/>
    <property type="evidence" value="ECO:0007669"/>
    <property type="project" value="TreeGrafter"/>
</dbReference>
<evidence type="ECO:0000256" key="3">
    <source>
        <dbReference type="ARBA" id="ARBA00022833"/>
    </source>
</evidence>
<dbReference type="OrthoDB" id="3365636at2759"/>
<dbReference type="FunFam" id="4.10.240.10:FF:000003">
    <property type="entry name" value="C6 transcription factor (Leu3)"/>
    <property type="match status" value="1"/>
</dbReference>
<keyword evidence="7" id="KW-0539">Nucleus</keyword>
<feature type="domain" description="Zn(2)-C6 fungal-type" evidence="9">
    <location>
        <begin position="27"/>
        <end position="60"/>
    </location>
</feature>
<evidence type="ECO:0000259" key="9">
    <source>
        <dbReference type="PROSITE" id="PS50048"/>
    </source>
</evidence>
<protein>
    <recommendedName>
        <fullName evidence="9">Zn(2)-C6 fungal-type domain-containing protein</fullName>
    </recommendedName>
</protein>
<dbReference type="PANTHER" id="PTHR31845:SF39">
    <property type="entry name" value="TRANSCRIPTION FACTOR PBCR-RELATED"/>
    <property type="match status" value="1"/>
</dbReference>
<dbReference type="PROSITE" id="PS00463">
    <property type="entry name" value="ZN2_CY6_FUNGAL_1"/>
    <property type="match status" value="1"/>
</dbReference>
<evidence type="ECO:0000256" key="7">
    <source>
        <dbReference type="ARBA" id="ARBA00023242"/>
    </source>
</evidence>
<feature type="region of interest" description="Disordered" evidence="8">
    <location>
        <begin position="744"/>
        <end position="771"/>
    </location>
</feature>
<evidence type="ECO:0000256" key="2">
    <source>
        <dbReference type="ARBA" id="ARBA00022723"/>
    </source>
</evidence>
<dbReference type="InterPro" id="IPR001138">
    <property type="entry name" value="Zn2Cys6_DnaBD"/>
</dbReference>
<comment type="subcellular location">
    <subcellularLocation>
        <location evidence="1">Nucleus</location>
    </subcellularLocation>
</comment>
<feature type="region of interest" description="Disordered" evidence="8">
    <location>
        <begin position="1"/>
        <end position="24"/>
    </location>
</feature>
<evidence type="ECO:0000256" key="5">
    <source>
        <dbReference type="ARBA" id="ARBA00023125"/>
    </source>
</evidence>
<keyword evidence="2" id="KW-0479">Metal-binding</keyword>
<dbReference type="Pfam" id="PF04082">
    <property type="entry name" value="Fungal_trans"/>
    <property type="match status" value="1"/>
</dbReference>
<feature type="region of interest" description="Disordered" evidence="8">
    <location>
        <begin position="148"/>
        <end position="171"/>
    </location>
</feature>
<dbReference type="GO" id="GO:0005634">
    <property type="term" value="C:nucleus"/>
    <property type="evidence" value="ECO:0007669"/>
    <property type="project" value="UniProtKB-SubCell"/>
</dbReference>
<keyword evidence="6" id="KW-0804">Transcription</keyword>
<dbReference type="Proteomes" id="UP000214365">
    <property type="component" value="Unassembled WGS sequence"/>
</dbReference>
<keyword evidence="4" id="KW-0805">Transcription regulation</keyword>
<dbReference type="GO" id="GO:0008270">
    <property type="term" value="F:zinc ion binding"/>
    <property type="evidence" value="ECO:0007669"/>
    <property type="project" value="InterPro"/>
</dbReference>
<keyword evidence="3" id="KW-0862">Zinc</keyword>
<dbReference type="RefSeq" id="XP_020119649.1">
    <property type="nucleotide sequence ID" value="XM_020267742.1"/>
</dbReference>
<dbReference type="GeneID" id="31005178"/>
<dbReference type="STRING" id="1441469.A0A225AQK2"/>
<evidence type="ECO:0000313" key="11">
    <source>
        <dbReference type="Proteomes" id="UP000214365"/>
    </source>
</evidence>
<dbReference type="GO" id="GO:0001216">
    <property type="term" value="F:DNA-binding transcription activator activity"/>
    <property type="evidence" value="ECO:0007669"/>
    <property type="project" value="UniProtKB-ARBA"/>
</dbReference>